<reference evidence="1" key="1">
    <citation type="submission" date="2025-08" db="UniProtKB">
        <authorList>
            <consortium name="Ensembl"/>
        </authorList>
    </citation>
    <scope>IDENTIFICATION</scope>
</reference>
<accession>A0A3Q3S6Y2</accession>
<sequence length="210" mass="23573">IRLLQRLETEGRDVAHIFCVNFLDLLDCSYNFLKINDTHPGLELLHLLLASLHGDLFSFIQTVLEVFNGLLHVFLHTLQVSAGVSLHLLLQTKGLIPAASLSFKRALQGIHNSLLVSLCLFHLFIFLCQLALDVCLNLVELKLGSKNLPFLMFQRGLEKPTGSYKVFTCCTYIKVLRVLCQRKQHTSASSKAVCISDFSCSNCFRIFSSS</sequence>
<organism evidence="1 2">
    <name type="scientific">Mastacembelus armatus</name>
    <name type="common">zig-zag eel</name>
    <dbReference type="NCBI Taxonomy" id="205130"/>
    <lineage>
        <taxon>Eukaryota</taxon>
        <taxon>Metazoa</taxon>
        <taxon>Chordata</taxon>
        <taxon>Craniata</taxon>
        <taxon>Vertebrata</taxon>
        <taxon>Euteleostomi</taxon>
        <taxon>Actinopterygii</taxon>
        <taxon>Neopterygii</taxon>
        <taxon>Teleostei</taxon>
        <taxon>Neoteleostei</taxon>
        <taxon>Acanthomorphata</taxon>
        <taxon>Anabantaria</taxon>
        <taxon>Synbranchiformes</taxon>
        <taxon>Mastacembelidae</taxon>
        <taxon>Mastacembelus</taxon>
    </lineage>
</organism>
<dbReference type="Proteomes" id="UP000261640">
    <property type="component" value="Unplaced"/>
</dbReference>
<reference evidence="1" key="2">
    <citation type="submission" date="2025-09" db="UniProtKB">
        <authorList>
            <consortium name="Ensembl"/>
        </authorList>
    </citation>
    <scope>IDENTIFICATION</scope>
</reference>
<evidence type="ECO:0000313" key="2">
    <source>
        <dbReference type="Proteomes" id="UP000261640"/>
    </source>
</evidence>
<dbReference type="GeneTree" id="ENSGT00990000203911"/>
<dbReference type="Ensembl" id="ENSMAMT00000019053.2">
    <property type="protein sequence ID" value="ENSMAMP00000018570.2"/>
    <property type="gene ID" value="ENSMAMG00000012523.2"/>
</dbReference>
<evidence type="ECO:0000313" key="1">
    <source>
        <dbReference type="Ensembl" id="ENSMAMP00000018570.2"/>
    </source>
</evidence>
<proteinExistence type="predicted"/>
<dbReference type="AlphaFoldDB" id="A0A3Q3S6Y2"/>
<dbReference type="InParanoid" id="A0A3Q3S6Y2"/>
<keyword evidence="2" id="KW-1185">Reference proteome</keyword>
<name>A0A3Q3S6Y2_9TELE</name>
<protein>
    <submittedName>
        <fullName evidence="1">Uncharacterized protein</fullName>
    </submittedName>
</protein>